<keyword evidence="2" id="KW-0812">Transmembrane</keyword>
<reference evidence="3 4" key="1">
    <citation type="submission" date="2015-02" db="EMBL/GenBank/DDBJ databases">
        <title>Single-cell genomics of uncultivated deep-branching MTB reveals a conserved set of magnetosome genes.</title>
        <authorList>
            <person name="Kolinko S."/>
            <person name="Richter M."/>
            <person name="Glockner F.O."/>
            <person name="Brachmann A."/>
            <person name="Schuler D."/>
        </authorList>
    </citation>
    <scope>NUCLEOTIDE SEQUENCE [LARGE SCALE GENOMIC DNA]</scope>
    <source>
        <strain evidence="3">TM-1</strain>
    </source>
</reference>
<gene>
    <name evidence="3" type="ORF">MBAV_001178</name>
</gene>
<feature type="transmembrane region" description="Helical" evidence="2">
    <location>
        <begin position="64"/>
        <end position="87"/>
    </location>
</feature>
<keyword evidence="2" id="KW-0472">Membrane</keyword>
<evidence type="ECO:0000313" key="3">
    <source>
        <dbReference type="EMBL" id="KJU86631.1"/>
    </source>
</evidence>
<evidence type="ECO:0000256" key="1">
    <source>
        <dbReference type="SAM" id="Coils"/>
    </source>
</evidence>
<accession>A0A0F3GXK6</accession>
<name>A0A0F3GXK6_9BACT</name>
<proteinExistence type="predicted"/>
<dbReference type="AlphaFoldDB" id="A0A0F3GXK6"/>
<evidence type="ECO:0000313" key="4">
    <source>
        <dbReference type="Proteomes" id="UP000033423"/>
    </source>
</evidence>
<keyword evidence="1" id="KW-0175">Coiled coil</keyword>
<feature type="transmembrane region" description="Helical" evidence="2">
    <location>
        <begin position="36"/>
        <end position="58"/>
    </location>
</feature>
<sequence length="127" mass="14467">MSLGARIFIICLGIFIFGLVFELVRRKRFREELSILWFVVAFCIIAGAFSDILINPLAKLLGIGYPPIMILVLLVVLLILSLLYFSVVISDLKGRLKELTQKTAFLEYELKSVKKNSQKKPHKTEHS</sequence>
<feature type="coiled-coil region" evidence="1">
    <location>
        <begin position="89"/>
        <end position="116"/>
    </location>
</feature>
<feature type="transmembrane region" description="Helical" evidence="2">
    <location>
        <begin position="6"/>
        <end position="24"/>
    </location>
</feature>
<dbReference type="EMBL" id="LACI01000522">
    <property type="protein sequence ID" value="KJU86631.1"/>
    <property type="molecule type" value="Genomic_DNA"/>
</dbReference>
<protein>
    <recommendedName>
        <fullName evidence="5">DUF2304 domain-containing protein</fullName>
    </recommendedName>
</protein>
<dbReference type="InterPro" id="IPR019277">
    <property type="entry name" value="DUF2304"/>
</dbReference>
<keyword evidence="2" id="KW-1133">Transmembrane helix</keyword>
<comment type="caution">
    <text evidence="3">The sequence shown here is derived from an EMBL/GenBank/DDBJ whole genome shotgun (WGS) entry which is preliminary data.</text>
</comment>
<dbReference type="Pfam" id="PF10066">
    <property type="entry name" value="DUF2304"/>
    <property type="match status" value="1"/>
</dbReference>
<evidence type="ECO:0000256" key="2">
    <source>
        <dbReference type="SAM" id="Phobius"/>
    </source>
</evidence>
<organism evidence="3 4">
    <name type="scientific">Candidatus Magnetobacterium bavaricum</name>
    <dbReference type="NCBI Taxonomy" id="29290"/>
    <lineage>
        <taxon>Bacteria</taxon>
        <taxon>Pseudomonadati</taxon>
        <taxon>Nitrospirota</taxon>
        <taxon>Thermodesulfovibrionia</taxon>
        <taxon>Thermodesulfovibrionales</taxon>
        <taxon>Candidatus Magnetobacteriaceae</taxon>
        <taxon>Candidatus Magnetobacterium</taxon>
    </lineage>
</organism>
<dbReference type="Proteomes" id="UP000033423">
    <property type="component" value="Unassembled WGS sequence"/>
</dbReference>
<evidence type="ECO:0008006" key="5">
    <source>
        <dbReference type="Google" id="ProtNLM"/>
    </source>
</evidence>
<keyword evidence="4" id="KW-1185">Reference proteome</keyword>